<feature type="transmembrane region" description="Helical" evidence="1">
    <location>
        <begin position="24"/>
        <end position="46"/>
    </location>
</feature>
<evidence type="ECO:0000313" key="2">
    <source>
        <dbReference type="EMBL" id="AKQ44581.1"/>
    </source>
</evidence>
<dbReference type="AlphaFoldDB" id="A0A0H4W2C4"/>
<dbReference type="KEGG" id="ruf:TH63_01290"/>
<feature type="transmembrane region" description="Helical" evidence="1">
    <location>
        <begin position="67"/>
        <end position="85"/>
    </location>
</feature>
<name>A0A0H4W2C4_9BACT</name>
<keyword evidence="1" id="KW-0472">Membrane</keyword>
<dbReference type="STRING" id="1379910.TH63_01290"/>
<accession>A0A0H4W2C4</accession>
<dbReference type="PATRIC" id="fig|1379910.4.peg.264"/>
<dbReference type="EMBL" id="CP010777">
    <property type="protein sequence ID" value="AKQ44581.1"/>
    <property type="molecule type" value="Genomic_DNA"/>
</dbReference>
<keyword evidence="1" id="KW-0812">Transmembrane</keyword>
<proteinExistence type="predicted"/>
<reference evidence="2 3" key="1">
    <citation type="submission" date="2015-01" db="EMBL/GenBank/DDBJ databases">
        <title>Rufibacter sp./DG31D/ whole genome sequencing.</title>
        <authorList>
            <person name="Kim M.K."/>
            <person name="Srinivasan S."/>
            <person name="Lee J.-J."/>
        </authorList>
    </citation>
    <scope>NUCLEOTIDE SEQUENCE [LARGE SCALE GENOMIC DNA]</scope>
    <source>
        <strain evidence="2 3">DG31D</strain>
    </source>
</reference>
<gene>
    <name evidence="2" type="ORF">TH63_01290</name>
</gene>
<sequence length="91" mass="10304">MVLVALFLAGGGHGWYEPAIVLFPFGLISILLFKIITTPFIILAILQYPLYGFFIDLTEDFKKQKKVIISIVLLHIVLAVLILIFRGSNWQ</sequence>
<evidence type="ECO:0000256" key="1">
    <source>
        <dbReference type="SAM" id="Phobius"/>
    </source>
</evidence>
<organism evidence="2 3">
    <name type="scientific">Rufibacter radiotolerans</name>
    <dbReference type="NCBI Taxonomy" id="1379910"/>
    <lineage>
        <taxon>Bacteria</taxon>
        <taxon>Pseudomonadati</taxon>
        <taxon>Bacteroidota</taxon>
        <taxon>Cytophagia</taxon>
        <taxon>Cytophagales</taxon>
        <taxon>Hymenobacteraceae</taxon>
        <taxon>Rufibacter</taxon>
    </lineage>
</organism>
<keyword evidence="3" id="KW-1185">Reference proteome</keyword>
<keyword evidence="1" id="KW-1133">Transmembrane helix</keyword>
<evidence type="ECO:0000313" key="3">
    <source>
        <dbReference type="Proteomes" id="UP000036458"/>
    </source>
</evidence>
<protein>
    <submittedName>
        <fullName evidence="2">Uncharacterized protein</fullName>
    </submittedName>
</protein>
<dbReference type="Proteomes" id="UP000036458">
    <property type="component" value="Chromosome"/>
</dbReference>